<feature type="domain" description="Carbohydrate kinase FGGY N-terminal" evidence="5">
    <location>
        <begin position="10"/>
        <end position="257"/>
    </location>
</feature>
<keyword evidence="3 4" id="KW-0418">Kinase</keyword>
<proteinExistence type="inferred from homology"/>
<dbReference type="RefSeq" id="WP_168036787.1">
    <property type="nucleotide sequence ID" value="NZ_JAATJH010000002.1"/>
</dbReference>
<evidence type="ECO:0000256" key="3">
    <source>
        <dbReference type="ARBA" id="ARBA00022777"/>
    </source>
</evidence>
<keyword evidence="2 4" id="KW-0808">Transferase</keyword>
<gene>
    <name evidence="7" type="ORF">GGR27_001523</name>
</gene>
<dbReference type="InterPro" id="IPR018485">
    <property type="entry name" value="FGGY_C"/>
</dbReference>
<dbReference type="EMBL" id="JAATJH010000002">
    <property type="protein sequence ID" value="NJC26024.1"/>
    <property type="molecule type" value="Genomic_DNA"/>
</dbReference>
<sequence>MVSKSGDQFFVGVDVGTTSVKVCAFDGTGKMVTESIEAYPLDHPEPGAATQSPRKILASCGRALQRTVAETPGKIAAIGLSCPMHSVLLYNENEGFDDTIYTWADNRGQAVMDQLSPELRERLHYLTGTPVHPMSPLVKIRWLMEFRPEKMAWATHIYGLKELLTSAWATETLLDEQLASATGLYDTERGQWCPEAQLAAVPVPKTAFEQNGWKFQLATVKPATHRLHWRPEIAEAFGVTDVPLFLGGSDGCLANLGSGITEPGQVAVTIGTSAAVRATHRTARVDPARKLFNYRIDARTFAIGGASNNGGKVIEYWQQLLRADFPDVASFIDAAFTVKKADCPVLEPYLYGERAPLWDATASGALRGLRGHHRPAHVARAVLEGVTDNVAAILHDLEAAVGEAKVIEASGGFTRSPEWVALLGERSGREVVIADTPQASAFGAALVAKRGLLLSNLENL</sequence>
<dbReference type="InterPro" id="IPR043129">
    <property type="entry name" value="ATPase_NBD"/>
</dbReference>
<evidence type="ECO:0000259" key="6">
    <source>
        <dbReference type="Pfam" id="PF02782"/>
    </source>
</evidence>
<dbReference type="PIRSF" id="PIRSF000538">
    <property type="entry name" value="GlpK"/>
    <property type="match status" value="1"/>
</dbReference>
<dbReference type="Pfam" id="PF00370">
    <property type="entry name" value="FGGY_N"/>
    <property type="match status" value="1"/>
</dbReference>
<evidence type="ECO:0000313" key="7">
    <source>
        <dbReference type="EMBL" id="NJC26024.1"/>
    </source>
</evidence>
<dbReference type="PANTHER" id="PTHR43095:SF2">
    <property type="entry name" value="GLUCONOKINASE"/>
    <property type="match status" value="1"/>
</dbReference>
<dbReference type="CDD" id="cd07770">
    <property type="entry name" value="ASKHA_NBD_FGGY_GntK"/>
    <property type="match status" value="1"/>
</dbReference>
<feature type="domain" description="Carbohydrate kinase FGGY C-terminal" evidence="6">
    <location>
        <begin position="267"/>
        <end position="448"/>
    </location>
</feature>
<comment type="similarity">
    <text evidence="1 4">Belongs to the FGGY kinase family.</text>
</comment>
<dbReference type="InterPro" id="IPR050406">
    <property type="entry name" value="FGGY_Carb_Kinase"/>
</dbReference>
<reference evidence="7 8" key="1">
    <citation type="submission" date="2020-03" db="EMBL/GenBank/DDBJ databases">
        <title>Genomic Encyclopedia of Type Strains, Phase IV (KMG-IV): sequencing the most valuable type-strain genomes for metagenomic binning, comparative biology and taxonomic classification.</title>
        <authorList>
            <person name="Goeker M."/>
        </authorList>
    </citation>
    <scope>NUCLEOTIDE SEQUENCE [LARGE SCALE GENOMIC DNA]</scope>
    <source>
        <strain evidence="7 8">DSM 105096</strain>
    </source>
</reference>
<dbReference type="InterPro" id="IPR018484">
    <property type="entry name" value="FGGY_N"/>
</dbReference>
<evidence type="ECO:0000256" key="1">
    <source>
        <dbReference type="ARBA" id="ARBA00009156"/>
    </source>
</evidence>
<organism evidence="7 8">
    <name type="scientific">Neolewinella antarctica</name>
    <dbReference type="NCBI Taxonomy" id="442734"/>
    <lineage>
        <taxon>Bacteria</taxon>
        <taxon>Pseudomonadati</taxon>
        <taxon>Bacteroidota</taxon>
        <taxon>Saprospiria</taxon>
        <taxon>Saprospirales</taxon>
        <taxon>Lewinellaceae</taxon>
        <taxon>Neolewinella</taxon>
    </lineage>
</organism>
<comment type="caution">
    <text evidence="7">The sequence shown here is derived from an EMBL/GenBank/DDBJ whole genome shotgun (WGS) entry which is preliminary data.</text>
</comment>
<dbReference type="InterPro" id="IPR000577">
    <property type="entry name" value="Carb_kinase_FGGY"/>
</dbReference>
<name>A0ABX0XAQ8_9BACT</name>
<dbReference type="PROSITE" id="PS00445">
    <property type="entry name" value="FGGY_KINASES_2"/>
    <property type="match status" value="1"/>
</dbReference>
<evidence type="ECO:0000256" key="4">
    <source>
        <dbReference type="RuleBase" id="RU003733"/>
    </source>
</evidence>
<dbReference type="Gene3D" id="3.30.420.40">
    <property type="match status" value="2"/>
</dbReference>
<evidence type="ECO:0000313" key="8">
    <source>
        <dbReference type="Proteomes" id="UP000770785"/>
    </source>
</evidence>
<dbReference type="EC" id="2.7.1.12" evidence="7"/>
<evidence type="ECO:0000256" key="2">
    <source>
        <dbReference type="ARBA" id="ARBA00022679"/>
    </source>
</evidence>
<dbReference type="PANTHER" id="PTHR43095">
    <property type="entry name" value="SUGAR KINASE"/>
    <property type="match status" value="1"/>
</dbReference>
<keyword evidence="8" id="KW-1185">Reference proteome</keyword>
<dbReference type="Proteomes" id="UP000770785">
    <property type="component" value="Unassembled WGS sequence"/>
</dbReference>
<dbReference type="SUPFAM" id="SSF53067">
    <property type="entry name" value="Actin-like ATPase domain"/>
    <property type="match status" value="2"/>
</dbReference>
<dbReference type="Pfam" id="PF02782">
    <property type="entry name" value="FGGY_C"/>
    <property type="match status" value="1"/>
</dbReference>
<protein>
    <submittedName>
        <fullName evidence="7">Gluconokinase</fullName>
        <ecNumber evidence="7">2.7.1.12</ecNumber>
    </submittedName>
</protein>
<accession>A0ABX0XAQ8</accession>
<dbReference type="GO" id="GO:0046316">
    <property type="term" value="F:gluconokinase activity"/>
    <property type="evidence" value="ECO:0007669"/>
    <property type="project" value="UniProtKB-EC"/>
</dbReference>
<dbReference type="InterPro" id="IPR018483">
    <property type="entry name" value="Carb_kinase_FGGY_CS"/>
</dbReference>
<evidence type="ECO:0000259" key="5">
    <source>
        <dbReference type="Pfam" id="PF00370"/>
    </source>
</evidence>